<evidence type="ECO:0000256" key="2">
    <source>
        <dbReference type="PROSITE-ProRule" id="PRU01161"/>
    </source>
</evidence>
<keyword evidence="5" id="KW-1185">Reference proteome</keyword>
<accession>A0A1I7KCR9</accession>
<evidence type="ECO:0000313" key="4">
    <source>
        <dbReference type="EMBL" id="SFU95227.1"/>
    </source>
</evidence>
<dbReference type="STRING" id="343013.SAMN04489707_104617"/>
<organism evidence="4 5">
    <name type="scientific">Paenacidovorax caeni</name>
    <dbReference type="NCBI Taxonomy" id="343013"/>
    <lineage>
        <taxon>Bacteria</taxon>
        <taxon>Pseudomonadati</taxon>
        <taxon>Pseudomonadota</taxon>
        <taxon>Betaproteobacteria</taxon>
        <taxon>Burkholderiales</taxon>
        <taxon>Comamonadaceae</taxon>
        <taxon>Paenacidovorax</taxon>
    </lineage>
</organism>
<dbReference type="Gene3D" id="3.40.1090.10">
    <property type="entry name" value="Cytosolic phospholipase A2 catalytic domain"/>
    <property type="match status" value="2"/>
</dbReference>
<dbReference type="Pfam" id="PF01734">
    <property type="entry name" value="Patatin"/>
    <property type="match status" value="1"/>
</dbReference>
<dbReference type="AlphaFoldDB" id="A0A1I7KCR9"/>
<dbReference type="Proteomes" id="UP000183656">
    <property type="component" value="Unassembled WGS sequence"/>
</dbReference>
<name>A0A1I7KCR9_9BURK</name>
<dbReference type="PROSITE" id="PS51635">
    <property type="entry name" value="PNPLA"/>
    <property type="match status" value="1"/>
</dbReference>
<dbReference type="SUPFAM" id="SSF52151">
    <property type="entry name" value="FabD/lysophospholipase-like"/>
    <property type="match status" value="1"/>
</dbReference>
<dbReference type="GO" id="GO:0016042">
    <property type="term" value="P:lipid catabolic process"/>
    <property type="evidence" value="ECO:0007669"/>
    <property type="project" value="UniProtKB-UniRule"/>
</dbReference>
<gene>
    <name evidence="4" type="ORF">SAMN04489707_104617</name>
</gene>
<feature type="short sequence motif" description="DGA/G" evidence="2">
    <location>
        <begin position="201"/>
        <end position="203"/>
    </location>
</feature>
<dbReference type="InterPro" id="IPR016035">
    <property type="entry name" value="Acyl_Trfase/lysoPLipase"/>
</dbReference>
<evidence type="ECO:0000313" key="5">
    <source>
        <dbReference type="Proteomes" id="UP000183656"/>
    </source>
</evidence>
<keyword evidence="2" id="KW-0442">Lipid degradation</keyword>
<comment type="caution">
    <text evidence="2">Lacks conserved residue(s) required for the propagation of feature annotation.</text>
</comment>
<keyword evidence="1 2" id="KW-0443">Lipid metabolism</keyword>
<dbReference type="GO" id="GO:0016787">
    <property type="term" value="F:hydrolase activity"/>
    <property type="evidence" value="ECO:0007669"/>
    <property type="project" value="UniProtKB-UniRule"/>
</dbReference>
<dbReference type="EMBL" id="FPBX01000046">
    <property type="protein sequence ID" value="SFU95227.1"/>
    <property type="molecule type" value="Genomic_DNA"/>
</dbReference>
<evidence type="ECO:0000256" key="1">
    <source>
        <dbReference type="ARBA" id="ARBA00023098"/>
    </source>
</evidence>
<reference evidence="4 5" key="1">
    <citation type="submission" date="2016-10" db="EMBL/GenBank/DDBJ databases">
        <authorList>
            <person name="de Groot N.N."/>
        </authorList>
    </citation>
    <scope>NUCLEOTIDE SEQUENCE [LARGE SCALE GENOMIC DNA]</scope>
    <source>
        <strain evidence="4 5">R-24608</strain>
    </source>
</reference>
<protein>
    <submittedName>
        <fullName evidence="4">NTE family protein</fullName>
    </submittedName>
</protein>
<evidence type="ECO:0000259" key="3">
    <source>
        <dbReference type="PROSITE" id="PS51635"/>
    </source>
</evidence>
<feature type="active site" description="Nucleophile" evidence="2">
    <location>
        <position position="27"/>
    </location>
</feature>
<dbReference type="InterPro" id="IPR002641">
    <property type="entry name" value="PNPLA_dom"/>
</dbReference>
<proteinExistence type="predicted"/>
<sequence length="337" mass="37509">MVFHLGVMKHLAERGLLEDVARVSTVSGGSLLVGLLLQQNQMRWPTSEQFLARSLPALRESLCMRSLQWGAARQLLNPLNWRFLLSRSNLLARALQREWQVQAALADLPVAPEWSINGTTAENGKRFRFKRQDIGDYTLGYASAERFPLASALAVSAAFPGGFGPLTLNARRFDWRRRSWDDPPEAAKPVEAAFRRLHLYDGGVYDNMGLEPFFDAGRQRPKHDGGFIICSDAGAPLVNGFRHGPLSVFRLKRVADIMSDQSRSLRVRAFAHYLQQTPSGGAYLYINTPISAPEKCPSAQFAASFPTTLRRLDIEEFDRIAAHGQAVAKQALVTTVC</sequence>
<feature type="active site" description="Proton acceptor" evidence="2">
    <location>
        <position position="201"/>
    </location>
</feature>
<keyword evidence="2" id="KW-0378">Hydrolase</keyword>
<feature type="domain" description="PNPLA" evidence="3">
    <location>
        <begin position="1"/>
        <end position="214"/>
    </location>
</feature>